<gene>
    <name evidence="3" type="ORF">SAMN05421753_10416</name>
</gene>
<dbReference type="Proteomes" id="UP000199518">
    <property type="component" value="Unassembled WGS sequence"/>
</dbReference>
<proteinExistence type="predicted"/>
<dbReference type="AlphaFoldDB" id="A0A1I3E093"/>
<evidence type="ECO:0000313" key="3">
    <source>
        <dbReference type="EMBL" id="SFH92101.1"/>
    </source>
</evidence>
<dbReference type="InterPro" id="IPR025375">
    <property type="entry name" value="DUF4365"/>
</dbReference>
<dbReference type="EMBL" id="FOQD01000004">
    <property type="protein sequence ID" value="SFH92101.1"/>
    <property type="molecule type" value="Genomic_DNA"/>
</dbReference>
<dbReference type="STRING" id="1576369.SAMN05421753_10416"/>
<reference evidence="4" key="1">
    <citation type="submission" date="2016-10" db="EMBL/GenBank/DDBJ databases">
        <authorList>
            <person name="Varghese N."/>
            <person name="Submissions S."/>
        </authorList>
    </citation>
    <scope>NUCLEOTIDE SEQUENCE [LARGE SCALE GENOMIC DNA]</scope>
    <source>
        <strain evidence="4">DSM 26348</strain>
    </source>
</reference>
<dbReference type="Pfam" id="PF14280">
    <property type="entry name" value="DUF4365"/>
    <property type="match status" value="1"/>
</dbReference>
<evidence type="ECO:0000313" key="4">
    <source>
        <dbReference type="Proteomes" id="UP000199518"/>
    </source>
</evidence>
<organism evidence="3 4">
    <name type="scientific">Planctomicrobium piriforme</name>
    <dbReference type="NCBI Taxonomy" id="1576369"/>
    <lineage>
        <taxon>Bacteria</taxon>
        <taxon>Pseudomonadati</taxon>
        <taxon>Planctomycetota</taxon>
        <taxon>Planctomycetia</taxon>
        <taxon>Planctomycetales</taxon>
        <taxon>Planctomycetaceae</taxon>
        <taxon>Planctomicrobium</taxon>
    </lineage>
</organism>
<protein>
    <recommendedName>
        <fullName evidence="2">DUF4365 domain-containing protein</fullName>
    </recommendedName>
</protein>
<evidence type="ECO:0000259" key="2">
    <source>
        <dbReference type="Pfam" id="PF14280"/>
    </source>
</evidence>
<sequence length="457" mass="52890">MAKYKQIGRADMTGDKGIALIHRIVNDMGFVWNALHLEAGIDGIIEIRDAVTAEVTNCIIQVQSKAGHSYFKAETDTGFEFLCDERDLDYWMRGNAPVVLVVSRPDQNEAYWVSIKDYFRDPNRRKSRKIQFVKTTDRFDAACRERLAALALPVDSGHYLAAVPQTDTLICNLLPVADYPERLFRATTKLRYPSQVWETWEADGVEAKPEWLLHDGFLYSFHDLTFSPWTKVCIDSTTQNLSSNAFAFSQDANLKYVFVRMLGSCLKEILNRQGVRFSQSRWHYFFRSTSDFTEKKVGGLSVFKSYQSKSNPDRIAYYRHRAAELDFVRFDGQWYLQITPTYHFTQDGWKLSRYFDERLSGIKQLERQNKTHLRQLRMWEEVLRQTHLSGSQKKPKQRSLFVEEPAAMPTPTPYTMLSFDPLVAFDVDWNVPESAWLPQPADDSDADDAPGQGRLFE</sequence>
<evidence type="ECO:0000256" key="1">
    <source>
        <dbReference type="SAM" id="MobiDB-lite"/>
    </source>
</evidence>
<name>A0A1I3E093_9PLAN</name>
<keyword evidence="4" id="KW-1185">Reference proteome</keyword>
<dbReference type="OrthoDB" id="231948at2"/>
<feature type="domain" description="DUF4365" evidence="2">
    <location>
        <begin position="16"/>
        <end position="150"/>
    </location>
</feature>
<feature type="region of interest" description="Disordered" evidence="1">
    <location>
        <begin position="435"/>
        <end position="457"/>
    </location>
</feature>
<accession>A0A1I3E093</accession>